<dbReference type="SMART" id="SM00563">
    <property type="entry name" value="PlsC"/>
    <property type="match status" value="1"/>
</dbReference>
<evidence type="ECO:0000313" key="6">
    <source>
        <dbReference type="EMBL" id="MPY67389.1"/>
    </source>
</evidence>
<dbReference type="Proteomes" id="UP000484842">
    <property type="component" value="Unassembled WGS sequence"/>
</dbReference>
<evidence type="ECO:0000256" key="4">
    <source>
        <dbReference type="SAM" id="SignalP"/>
    </source>
</evidence>
<reference evidence="6 7" key="1">
    <citation type="submission" date="2019-10" db="EMBL/GenBank/DDBJ databases">
        <title>Deinococcus sp. isolated from soil.</title>
        <authorList>
            <person name="Li Y."/>
            <person name="Wang J."/>
        </authorList>
    </citation>
    <scope>NUCLEOTIDE SEQUENCE [LARGE SCALE GENOMIC DNA]</scope>
    <source>
        <strain evidence="6 7">SDU3-2</strain>
    </source>
</reference>
<evidence type="ECO:0000313" key="7">
    <source>
        <dbReference type="Proteomes" id="UP000484842"/>
    </source>
</evidence>
<sequence length="205" mass="22166">MNRRPTPASRLATFALRLTGWTPVLAPPPGPKFVGAVAPHTSNADFWPGIGWRWATGVPVHWVAKHSLFRPPLGWLMRAWGGLPVDRRRAGGNFVDGVVDIIRRESEIMVAVAAEGTRTRTEGWKTGFYYMALEAGVPIGVTVLDWGRKQVGVVGYVTPTGDIDADFRQIAALLDGVQAHTPANMGPVVPLRRGEGATPTTVTQP</sequence>
<evidence type="ECO:0000256" key="1">
    <source>
        <dbReference type="ARBA" id="ARBA00022679"/>
    </source>
</evidence>
<dbReference type="CDD" id="cd07988">
    <property type="entry name" value="LPLAT_ABO13168-like"/>
    <property type="match status" value="1"/>
</dbReference>
<evidence type="ECO:0000259" key="5">
    <source>
        <dbReference type="SMART" id="SM00563"/>
    </source>
</evidence>
<feature type="domain" description="Phospholipid/glycerol acyltransferase" evidence="5">
    <location>
        <begin position="37"/>
        <end position="144"/>
    </location>
</feature>
<proteinExistence type="predicted"/>
<feature type="chain" id="PRO_5031173135" evidence="4">
    <location>
        <begin position="27"/>
        <end position="205"/>
    </location>
</feature>
<dbReference type="Pfam" id="PF01553">
    <property type="entry name" value="Acyltransferase"/>
    <property type="match status" value="1"/>
</dbReference>
<evidence type="ECO:0000256" key="2">
    <source>
        <dbReference type="ARBA" id="ARBA00023315"/>
    </source>
</evidence>
<feature type="signal peptide" evidence="4">
    <location>
        <begin position="1"/>
        <end position="26"/>
    </location>
</feature>
<dbReference type="GO" id="GO:0003841">
    <property type="term" value="F:1-acylglycerol-3-phosphate O-acyltransferase activity"/>
    <property type="evidence" value="ECO:0007669"/>
    <property type="project" value="TreeGrafter"/>
</dbReference>
<dbReference type="PANTHER" id="PTHR10434">
    <property type="entry name" value="1-ACYL-SN-GLYCEROL-3-PHOSPHATE ACYLTRANSFERASE"/>
    <property type="match status" value="1"/>
</dbReference>
<evidence type="ECO:0000256" key="3">
    <source>
        <dbReference type="SAM" id="MobiDB-lite"/>
    </source>
</evidence>
<dbReference type="InterPro" id="IPR002123">
    <property type="entry name" value="Plipid/glycerol_acylTrfase"/>
</dbReference>
<keyword evidence="1 6" id="KW-0808">Transferase</keyword>
<dbReference type="SUPFAM" id="SSF69593">
    <property type="entry name" value="Glycerol-3-phosphate (1)-acyltransferase"/>
    <property type="match status" value="1"/>
</dbReference>
<dbReference type="GO" id="GO:0006654">
    <property type="term" value="P:phosphatidic acid biosynthetic process"/>
    <property type="evidence" value="ECO:0007669"/>
    <property type="project" value="TreeGrafter"/>
</dbReference>
<dbReference type="PANTHER" id="PTHR10434:SF9">
    <property type="entry name" value="PHOSPHOLIPID_GLYCEROL ACYLTRANSFERASE DOMAIN-CONTAINING PROTEIN"/>
    <property type="match status" value="1"/>
</dbReference>
<dbReference type="EMBL" id="WBSL01000005">
    <property type="protein sequence ID" value="MPY67389.1"/>
    <property type="molecule type" value="Genomic_DNA"/>
</dbReference>
<dbReference type="AlphaFoldDB" id="A0A7X1TSE9"/>
<organism evidence="6 7">
    <name type="scientific">Deinococcus terrestris</name>
    <dbReference type="NCBI Taxonomy" id="2651870"/>
    <lineage>
        <taxon>Bacteria</taxon>
        <taxon>Thermotogati</taxon>
        <taxon>Deinococcota</taxon>
        <taxon>Deinococci</taxon>
        <taxon>Deinococcales</taxon>
        <taxon>Deinococcaceae</taxon>
        <taxon>Deinococcus</taxon>
    </lineage>
</organism>
<protein>
    <submittedName>
        <fullName evidence="6">Glycerol acyltransferase</fullName>
    </submittedName>
</protein>
<keyword evidence="7" id="KW-1185">Reference proteome</keyword>
<name>A0A7X1TSE9_9DEIO</name>
<keyword evidence="2 6" id="KW-0012">Acyltransferase</keyword>
<feature type="region of interest" description="Disordered" evidence="3">
    <location>
        <begin position="185"/>
        <end position="205"/>
    </location>
</feature>
<comment type="caution">
    <text evidence="6">The sequence shown here is derived from an EMBL/GenBank/DDBJ whole genome shotgun (WGS) entry which is preliminary data.</text>
</comment>
<keyword evidence="4" id="KW-0732">Signal</keyword>
<gene>
    <name evidence="6" type="ORF">F8S09_11950</name>
</gene>
<accession>A0A7X1TSE9</accession>